<keyword evidence="1" id="KW-1133">Transmembrane helix</keyword>
<protein>
    <submittedName>
        <fullName evidence="2">Polygalacturonase inhibiting protein</fullName>
    </submittedName>
</protein>
<evidence type="ECO:0000313" key="2">
    <source>
        <dbReference type="EMBL" id="BAD94348.1"/>
    </source>
</evidence>
<evidence type="ECO:0000256" key="1">
    <source>
        <dbReference type="SAM" id="Phobius"/>
    </source>
</evidence>
<dbReference type="AlphaFoldDB" id="Q56ZQ5"/>
<accession>Q56ZQ5</accession>
<gene>
    <name evidence="2" type="ordered locus">At5g06870</name>
</gene>
<name>Q56ZQ5_ARATH</name>
<dbReference type="EMBL" id="AK220908">
    <property type="protein sequence ID" value="BAD94348.1"/>
    <property type="molecule type" value="mRNA"/>
</dbReference>
<keyword evidence="1" id="KW-0812">Transmembrane</keyword>
<organism evidence="2">
    <name type="scientific">Arabidopsis thaliana</name>
    <name type="common">Mouse-ear cress</name>
    <dbReference type="NCBI Taxonomy" id="3702"/>
    <lineage>
        <taxon>Eukaryota</taxon>
        <taxon>Viridiplantae</taxon>
        <taxon>Streptophyta</taxon>
        <taxon>Embryophyta</taxon>
        <taxon>Tracheophyta</taxon>
        <taxon>Spermatophyta</taxon>
        <taxon>Magnoliopsida</taxon>
        <taxon>eudicotyledons</taxon>
        <taxon>Gunneridae</taxon>
        <taxon>Pentapetalae</taxon>
        <taxon>rosids</taxon>
        <taxon>malvids</taxon>
        <taxon>Brassicales</taxon>
        <taxon>Brassicaceae</taxon>
        <taxon>Camelineae</taxon>
        <taxon>Arabidopsis</taxon>
    </lineage>
</organism>
<proteinExistence type="evidence at transcript level"/>
<sequence>MLAITDCVDASPKESIFKDLILIPFSTTSVYVVHLFLVASEDSSKTKHYL</sequence>
<reference evidence="2" key="1">
    <citation type="submission" date="2005-03" db="EMBL/GenBank/DDBJ databases">
        <title>Large-scale analysis of RIKEN Arabidopsis full-length (RAFL) cDNAs.</title>
        <authorList>
            <person name="Totoki Y."/>
            <person name="Seki M."/>
            <person name="Ishida J."/>
            <person name="Nakajima M."/>
            <person name="Enju A."/>
            <person name="Kamiya A."/>
            <person name="Narusaka M."/>
            <person name="Shin-i T."/>
            <person name="Nakagawa M."/>
            <person name="Sakamoto N."/>
            <person name="Oishi K."/>
            <person name="Kohara Y."/>
            <person name="Kobayashi M."/>
            <person name="Toyoda A."/>
            <person name="Sakaki Y."/>
            <person name="Sakurai T."/>
            <person name="Iida K."/>
            <person name="Akiyama K."/>
            <person name="Satou M."/>
            <person name="Toyoda T."/>
            <person name="Konagaya A."/>
            <person name="Carninci P."/>
            <person name="Kawai J."/>
            <person name="Hayashizaki Y."/>
            <person name="Shinozaki K."/>
        </authorList>
    </citation>
    <scope>NUCLEOTIDE SEQUENCE</scope>
</reference>
<feature type="transmembrane region" description="Helical" evidence="1">
    <location>
        <begin position="20"/>
        <end position="39"/>
    </location>
</feature>
<keyword evidence="1" id="KW-0472">Membrane</keyword>